<dbReference type="GO" id="GO:0016020">
    <property type="term" value="C:membrane"/>
    <property type="evidence" value="ECO:0007669"/>
    <property type="project" value="TreeGrafter"/>
</dbReference>
<name>A0A4R1LE89_9BACT</name>
<protein>
    <submittedName>
        <fullName evidence="3">Peptidoglycan/LPS O-acetylase OafA/YrhL</fullName>
    </submittedName>
</protein>
<reference evidence="3 4" key="1">
    <citation type="submission" date="2019-03" db="EMBL/GenBank/DDBJ databases">
        <title>Genomic Encyclopedia of Type Strains, Phase IV (KMG-IV): sequencing the most valuable type-strain genomes for metagenomic binning, comparative biology and taxonomic classification.</title>
        <authorList>
            <person name="Goeker M."/>
        </authorList>
    </citation>
    <scope>NUCLEOTIDE SEQUENCE [LARGE SCALE GENOMIC DNA]</scope>
    <source>
        <strain evidence="3 4">DSM 103428</strain>
    </source>
</reference>
<evidence type="ECO:0000256" key="1">
    <source>
        <dbReference type="SAM" id="Phobius"/>
    </source>
</evidence>
<evidence type="ECO:0000313" key="4">
    <source>
        <dbReference type="Proteomes" id="UP000295210"/>
    </source>
</evidence>
<feature type="transmembrane region" description="Helical" evidence="1">
    <location>
        <begin position="69"/>
        <end position="87"/>
    </location>
</feature>
<evidence type="ECO:0000313" key="3">
    <source>
        <dbReference type="EMBL" id="TCK75143.1"/>
    </source>
</evidence>
<dbReference type="Proteomes" id="UP000295210">
    <property type="component" value="Unassembled WGS sequence"/>
</dbReference>
<feature type="domain" description="Acyltransferase 3" evidence="2">
    <location>
        <begin position="23"/>
        <end position="333"/>
    </location>
</feature>
<feature type="transmembrane region" description="Helical" evidence="1">
    <location>
        <begin position="192"/>
        <end position="211"/>
    </location>
</feature>
<dbReference type="InterPro" id="IPR050879">
    <property type="entry name" value="Acyltransferase_3"/>
</dbReference>
<dbReference type="GO" id="GO:0016747">
    <property type="term" value="F:acyltransferase activity, transferring groups other than amino-acyl groups"/>
    <property type="evidence" value="ECO:0007669"/>
    <property type="project" value="InterPro"/>
</dbReference>
<feature type="transmembrane region" description="Helical" evidence="1">
    <location>
        <begin position="320"/>
        <end position="342"/>
    </location>
</feature>
<comment type="caution">
    <text evidence="3">The sequence shown here is derived from an EMBL/GenBank/DDBJ whole genome shotgun (WGS) entry which is preliminary data.</text>
</comment>
<sequence>MVFLLHYGGGAHAQLLPVRLIGYTIRLGWSGVSLFFVLSGFLITGILWDSMRAIGWWRNFYMRRSLRIFPLYYFALAISFTGALFFHRNAVHLWPVEVINWTYVFYLQNIPPLHHWATQIPSPFGLGHTWSLAVEEQFYLLWPFLLLFVRKSRAAAVRLCIAVWLASLAFRILVVILPLQPQWGIETLPGRAGDMAAGAALVLAAGLGPRVRAAIARFAPWVIVVSLGAVAGAVLYCRDPLQQNPSSMGMVEVTFFSLLYASLIATCLRPGALTAVFQWKPLRWFGKISYGFYVYHLLLRPIYIALAFRIAPEAGGNAHLLILFFVALVGTLAAASLSFYTFERAFLRLKDRYPAVRPQVRA</sequence>
<dbReference type="InterPro" id="IPR002656">
    <property type="entry name" value="Acyl_transf_3_dom"/>
</dbReference>
<proteinExistence type="predicted"/>
<feature type="transmembrane region" description="Helical" evidence="1">
    <location>
        <begin position="130"/>
        <end position="149"/>
    </location>
</feature>
<feature type="transmembrane region" description="Helical" evidence="1">
    <location>
        <begin position="218"/>
        <end position="236"/>
    </location>
</feature>
<keyword evidence="1" id="KW-1133">Transmembrane helix</keyword>
<gene>
    <name evidence="3" type="ORF">C7378_0123</name>
</gene>
<dbReference type="PANTHER" id="PTHR23028:SF53">
    <property type="entry name" value="ACYL_TRANSF_3 DOMAIN-CONTAINING PROTEIN"/>
    <property type="match status" value="1"/>
</dbReference>
<accession>A0A4R1LE89</accession>
<feature type="transmembrane region" description="Helical" evidence="1">
    <location>
        <begin position="256"/>
        <end position="278"/>
    </location>
</feature>
<dbReference type="PANTHER" id="PTHR23028">
    <property type="entry name" value="ACETYLTRANSFERASE"/>
    <property type="match status" value="1"/>
</dbReference>
<feature type="transmembrane region" description="Helical" evidence="1">
    <location>
        <begin position="161"/>
        <end position="180"/>
    </location>
</feature>
<dbReference type="EMBL" id="SMGK01000001">
    <property type="protein sequence ID" value="TCK75143.1"/>
    <property type="molecule type" value="Genomic_DNA"/>
</dbReference>
<dbReference type="GO" id="GO:0000271">
    <property type="term" value="P:polysaccharide biosynthetic process"/>
    <property type="evidence" value="ECO:0007669"/>
    <property type="project" value="TreeGrafter"/>
</dbReference>
<organism evidence="3 4">
    <name type="scientific">Acidipila rosea</name>
    <dbReference type="NCBI Taxonomy" id="768535"/>
    <lineage>
        <taxon>Bacteria</taxon>
        <taxon>Pseudomonadati</taxon>
        <taxon>Acidobacteriota</taxon>
        <taxon>Terriglobia</taxon>
        <taxon>Terriglobales</taxon>
        <taxon>Acidobacteriaceae</taxon>
        <taxon>Acidipila</taxon>
    </lineage>
</organism>
<keyword evidence="1" id="KW-0472">Membrane</keyword>
<evidence type="ECO:0000259" key="2">
    <source>
        <dbReference type="Pfam" id="PF01757"/>
    </source>
</evidence>
<keyword evidence="4" id="KW-1185">Reference proteome</keyword>
<dbReference type="AlphaFoldDB" id="A0A4R1LE89"/>
<keyword evidence="1" id="KW-0812">Transmembrane</keyword>
<dbReference type="Pfam" id="PF01757">
    <property type="entry name" value="Acyl_transf_3"/>
    <property type="match status" value="1"/>
</dbReference>
<feature type="transmembrane region" description="Helical" evidence="1">
    <location>
        <begin position="27"/>
        <end position="48"/>
    </location>
</feature>
<feature type="transmembrane region" description="Helical" evidence="1">
    <location>
        <begin position="290"/>
        <end position="308"/>
    </location>
</feature>